<evidence type="ECO:0000256" key="2">
    <source>
        <dbReference type="ARBA" id="ARBA00008685"/>
    </source>
</evidence>
<keyword evidence="7 13" id="KW-0675">Receptor</keyword>
<keyword evidence="10" id="KW-0732">Signal</keyword>
<feature type="domain" description="Ionotropic glutamate receptor C-terminal" evidence="11">
    <location>
        <begin position="563"/>
        <end position="828"/>
    </location>
</feature>
<evidence type="ECO:0000256" key="1">
    <source>
        <dbReference type="ARBA" id="ARBA00004651"/>
    </source>
</evidence>
<evidence type="ECO:0000256" key="10">
    <source>
        <dbReference type="SAM" id="SignalP"/>
    </source>
</evidence>
<evidence type="ECO:0000256" key="8">
    <source>
        <dbReference type="ARBA" id="ARBA00023180"/>
    </source>
</evidence>
<evidence type="ECO:0000256" key="4">
    <source>
        <dbReference type="ARBA" id="ARBA00022692"/>
    </source>
</evidence>
<gene>
    <name evidence="13" type="primary">LOC101892392</name>
</gene>
<dbReference type="eggNOG" id="KOG1052">
    <property type="taxonomic scope" value="Eukaryota"/>
</dbReference>
<feature type="transmembrane region" description="Helical" evidence="9">
    <location>
        <begin position="821"/>
        <end position="841"/>
    </location>
</feature>
<sequence length="860" mass="99742">MKFGIFAGCYLVCVTLSLAQEYNDYSSFISANATLAVVVDQDYMQQQNVNILSHFQKILSDTIRENLKNGGLNVKYFSWSGIRLKKDFLAAMTVMDCENTMKFFKSTRANSVLLIAITDADCPRLPLDQALMIPLVGRGEEFPQMILDAKVQNILPWKTAVVIMDENLVNENTKLVESVVHESTKNNVVPISLYLYSINERLRSQRKRQAIREALLPFQRHPRESNQFIVFSKFYEDIIETADNMDMYHVNNQWLFFVLEENTENFDAMAVTQNLAEGANIAFVLNETLPSCETSLNCTLQEISMAFVLSISKLIAEEQSIYGEISDEEWEALRYTKKEKQDDILQTMKEYLKNHSRCSTCSKWRLTTALSWGKSQEHNKPRRGLSENRNKYFEFVNIGYWTSVLGFVTHELAFPHVKHNFRNITLDIITMHRPPWQILKKDQRGEIIQHSGIVMEILKELSRMLNFSYILHDASSLDANEDMVNLNDTDQLLGSLTYIIPYQVAEMLQANKFFIAALAATVDDPDKKPFNYTIPISIQKYSFISRRPDEVSRIYLFTAPFTLETWASLVGVIVITSPVLFIINRFVPVEHLKVKGFATIKNCFWYIYGALLQQGGMYLPQADSGRLVIGFWWIVVIVIVTTYCGNLVAFLTFPKFQPGLDYFFQLYNHKEYEQFGLRNGTYFEKYAATSTRNEFTKYLEKATIYNNLREENIEAVKRGERVNIDWRINLQLIIQKHFEKDKEFKFALGKENFLDEQISMLMPSNSPYLILLNEQITRLNQMGFIERWHQTNLPSMDKCNGRGVMRQITNHKVNLDDMQGCFLVLLLGSLGALFVMLLEFLHRRWQLKYADKTKQTIFSN</sequence>
<keyword evidence="6 9" id="KW-0472">Membrane</keyword>
<dbReference type="PANTHER" id="PTHR42643:SF24">
    <property type="entry name" value="IONOTROPIC RECEPTOR 60A"/>
    <property type="match status" value="1"/>
</dbReference>
<dbReference type="Proteomes" id="UP001652621">
    <property type="component" value="Unplaced"/>
</dbReference>
<dbReference type="SUPFAM" id="SSF53850">
    <property type="entry name" value="Periplasmic binding protein-like II"/>
    <property type="match status" value="1"/>
</dbReference>
<dbReference type="GeneID" id="101892392"/>
<evidence type="ECO:0000256" key="6">
    <source>
        <dbReference type="ARBA" id="ARBA00023136"/>
    </source>
</evidence>
<keyword evidence="3" id="KW-1003">Cell membrane</keyword>
<protein>
    <submittedName>
        <fullName evidence="13">Ionotropic receptor 93a</fullName>
    </submittedName>
</protein>
<evidence type="ECO:0000256" key="9">
    <source>
        <dbReference type="SAM" id="Phobius"/>
    </source>
</evidence>
<dbReference type="Gene3D" id="1.10.287.70">
    <property type="match status" value="1"/>
</dbReference>
<name>A0A9J7D8Q0_MUSDO</name>
<dbReference type="VEuPathDB" id="VectorBase:MDOA001178"/>
<dbReference type="STRING" id="7370.A0A1I8M4L7"/>
<feature type="transmembrane region" description="Helical" evidence="9">
    <location>
        <begin position="631"/>
        <end position="653"/>
    </location>
</feature>
<comment type="subcellular location">
    <subcellularLocation>
        <location evidence="1">Cell membrane</location>
        <topology evidence="1">Multi-pass membrane protein</topology>
    </subcellularLocation>
</comment>
<dbReference type="InterPro" id="IPR052192">
    <property type="entry name" value="Insect_Ionotropic_Sensory_Rcpt"/>
</dbReference>
<accession>A0A9J7D8Q0</accession>
<evidence type="ECO:0000313" key="13">
    <source>
        <dbReference type="RefSeq" id="XP_011293092.2"/>
    </source>
</evidence>
<dbReference type="PANTHER" id="PTHR42643">
    <property type="entry name" value="IONOTROPIC RECEPTOR 20A-RELATED"/>
    <property type="match status" value="1"/>
</dbReference>
<comment type="similarity">
    <text evidence="2">Belongs to the glutamate-gated ion channel (TC 1.A.10.1) family.</text>
</comment>
<proteinExistence type="inferred from homology"/>
<keyword evidence="5 9" id="KW-1133">Transmembrane helix</keyword>
<dbReference type="VEuPathDB" id="VectorBase:MDOMA2_011156"/>
<feature type="transmembrane region" description="Helical" evidence="9">
    <location>
        <begin position="603"/>
        <end position="619"/>
    </location>
</feature>
<evidence type="ECO:0000256" key="5">
    <source>
        <dbReference type="ARBA" id="ARBA00022989"/>
    </source>
</evidence>
<evidence type="ECO:0000256" key="3">
    <source>
        <dbReference type="ARBA" id="ARBA00022475"/>
    </source>
</evidence>
<dbReference type="RefSeq" id="XP_011293092.2">
    <property type="nucleotide sequence ID" value="XM_011294790.3"/>
</dbReference>
<evidence type="ECO:0000313" key="12">
    <source>
        <dbReference type="Proteomes" id="UP001652621"/>
    </source>
</evidence>
<dbReference type="Pfam" id="PF00060">
    <property type="entry name" value="Lig_chan"/>
    <property type="match status" value="1"/>
</dbReference>
<keyword evidence="12" id="KW-1185">Reference proteome</keyword>
<evidence type="ECO:0000259" key="11">
    <source>
        <dbReference type="Pfam" id="PF00060"/>
    </source>
</evidence>
<feature type="signal peptide" evidence="10">
    <location>
        <begin position="1"/>
        <end position="19"/>
    </location>
</feature>
<reference evidence="13" key="1">
    <citation type="submission" date="2025-08" db="UniProtKB">
        <authorList>
            <consortium name="RefSeq"/>
        </authorList>
    </citation>
    <scope>IDENTIFICATION</scope>
    <source>
        <strain evidence="13">Aabys</strain>
        <tissue evidence="13">Whole body</tissue>
    </source>
</reference>
<feature type="chain" id="PRO_5046177990" evidence="10">
    <location>
        <begin position="20"/>
        <end position="860"/>
    </location>
</feature>
<dbReference type="Gene3D" id="3.40.190.10">
    <property type="entry name" value="Periplasmic binding protein-like II"/>
    <property type="match status" value="1"/>
</dbReference>
<organism evidence="12 13">
    <name type="scientific">Musca domestica</name>
    <name type="common">House fly</name>
    <dbReference type="NCBI Taxonomy" id="7370"/>
    <lineage>
        <taxon>Eukaryota</taxon>
        <taxon>Metazoa</taxon>
        <taxon>Ecdysozoa</taxon>
        <taxon>Arthropoda</taxon>
        <taxon>Hexapoda</taxon>
        <taxon>Insecta</taxon>
        <taxon>Pterygota</taxon>
        <taxon>Neoptera</taxon>
        <taxon>Endopterygota</taxon>
        <taxon>Diptera</taxon>
        <taxon>Brachycera</taxon>
        <taxon>Muscomorpha</taxon>
        <taxon>Muscoidea</taxon>
        <taxon>Muscidae</taxon>
        <taxon>Musca</taxon>
    </lineage>
</organism>
<keyword evidence="8" id="KW-0325">Glycoprotein</keyword>
<keyword evidence="4 9" id="KW-0812">Transmembrane</keyword>
<feature type="transmembrane region" description="Helical" evidence="9">
    <location>
        <begin position="566"/>
        <end position="583"/>
    </location>
</feature>
<dbReference type="InterPro" id="IPR001320">
    <property type="entry name" value="Iontro_rcpt_C"/>
</dbReference>
<evidence type="ECO:0000256" key="7">
    <source>
        <dbReference type="ARBA" id="ARBA00023170"/>
    </source>
</evidence>
<dbReference type="OrthoDB" id="5984008at2759"/>